<reference evidence="1 2" key="1">
    <citation type="submission" date="2019-12" db="EMBL/GenBank/DDBJ databases">
        <authorList>
            <person name="Woiski C."/>
        </authorList>
    </citation>
    <scope>NUCLEOTIDE SEQUENCE [LARGE SCALE GENOMIC DNA]</scope>
    <source>
        <strain evidence="1 2">BOE100</strain>
    </source>
</reference>
<gene>
    <name evidence="1" type="ORF">GN299_06155</name>
</gene>
<dbReference type="RefSeq" id="WP_156858563.1">
    <property type="nucleotide sequence ID" value="NZ_WOWR01000005.1"/>
</dbReference>
<accession>A0A7V8EJ21</accession>
<protein>
    <submittedName>
        <fullName evidence="1">Uncharacterized protein</fullName>
    </submittedName>
</protein>
<dbReference type="Proteomes" id="UP000442695">
    <property type="component" value="Unassembled WGS sequence"/>
</dbReference>
<evidence type="ECO:0000313" key="1">
    <source>
        <dbReference type="EMBL" id="KAF0255670.1"/>
    </source>
</evidence>
<dbReference type="AlphaFoldDB" id="A0A7V8EJ21"/>
<organism evidence="1 2">
    <name type="scientific">Pseudomonas putida</name>
    <name type="common">Arthrobacter siderocapsulatus</name>
    <dbReference type="NCBI Taxonomy" id="303"/>
    <lineage>
        <taxon>Bacteria</taxon>
        <taxon>Pseudomonadati</taxon>
        <taxon>Pseudomonadota</taxon>
        <taxon>Gammaproteobacteria</taxon>
        <taxon>Pseudomonadales</taxon>
        <taxon>Pseudomonadaceae</taxon>
        <taxon>Pseudomonas</taxon>
    </lineage>
</organism>
<name>A0A7V8EJ21_PSEPU</name>
<proteinExistence type="predicted"/>
<evidence type="ECO:0000313" key="2">
    <source>
        <dbReference type="Proteomes" id="UP000442695"/>
    </source>
</evidence>
<sequence>MITPSVTALKSAIQEHWKNVPAGDTAIRIISGIEAHADPVAEWSLADILGLLGPSVALAEAISAMAILTQSEYAVFQSCAVFVDEDNQRHRLSSEDFHRVQVDDVVAHPVTGVLVERASEQVFPRFELIPGLCAAVLPNS</sequence>
<comment type="caution">
    <text evidence="1">The sequence shown here is derived from an EMBL/GenBank/DDBJ whole genome shotgun (WGS) entry which is preliminary data.</text>
</comment>
<dbReference type="EMBL" id="WOWR01000005">
    <property type="protein sequence ID" value="KAF0255670.1"/>
    <property type="molecule type" value="Genomic_DNA"/>
</dbReference>